<reference evidence="4 5" key="1">
    <citation type="submission" date="2016-03" db="EMBL/GenBank/DDBJ databases">
        <title>Complete genome sequence of a soil Actinobacterium, Nocardioides dokdonensis FR1436.</title>
        <authorList>
            <person name="Kwon S.-K."/>
            <person name="Kim K."/>
            <person name="Kim J.F."/>
        </authorList>
    </citation>
    <scope>NUCLEOTIDE SEQUENCE [LARGE SCALE GENOMIC DNA]</scope>
    <source>
        <strain evidence="4 5">FR1436</strain>
    </source>
</reference>
<dbReference type="CDD" id="cd05233">
    <property type="entry name" value="SDR_c"/>
    <property type="match status" value="1"/>
</dbReference>
<dbReference type="InterPro" id="IPR057326">
    <property type="entry name" value="KR_dom"/>
</dbReference>
<dbReference type="PANTHER" id="PTHR42760">
    <property type="entry name" value="SHORT-CHAIN DEHYDROGENASES/REDUCTASES FAMILY MEMBER"/>
    <property type="match status" value="1"/>
</dbReference>
<dbReference type="EMBL" id="CP015079">
    <property type="protein sequence ID" value="ANH37058.1"/>
    <property type="molecule type" value="Genomic_DNA"/>
</dbReference>
<dbReference type="EC" id="1.1.1.269" evidence="4"/>
<dbReference type="PANTHER" id="PTHR42760:SF115">
    <property type="entry name" value="3-OXOACYL-[ACYL-CARRIER-PROTEIN] REDUCTASE FABG"/>
    <property type="match status" value="1"/>
</dbReference>
<evidence type="ECO:0000313" key="5">
    <source>
        <dbReference type="Proteomes" id="UP000077868"/>
    </source>
</evidence>
<evidence type="ECO:0000256" key="1">
    <source>
        <dbReference type="ARBA" id="ARBA00006484"/>
    </source>
</evidence>
<keyword evidence="5" id="KW-1185">Reference proteome</keyword>
<protein>
    <submittedName>
        <fullName evidence="4">2-(S)-hydroxypropyl-CoM dehydrogenase</fullName>
        <ecNumber evidence="4">1.1.1.269</ecNumber>
    </submittedName>
</protein>
<dbReference type="Proteomes" id="UP000077868">
    <property type="component" value="Chromosome"/>
</dbReference>
<dbReference type="FunFam" id="3.40.50.720:FF:000084">
    <property type="entry name" value="Short-chain dehydrogenase reductase"/>
    <property type="match status" value="1"/>
</dbReference>
<gene>
    <name evidence="4" type="primary">xecE</name>
    <name evidence="4" type="ORF">I601_0606</name>
</gene>
<dbReference type="InterPro" id="IPR020904">
    <property type="entry name" value="Sc_DH/Rdtase_CS"/>
</dbReference>
<evidence type="ECO:0000259" key="3">
    <source>
        <dbReference type="SMART" id="SM00822"/>
    </source>
</evidence>
<dbReference type="RefSeq" id="WP_068106245.1">
    <property type="nucleotide sequence ID" value="NZ_CP015079.1"/>
</dbReference>
<dbReference type="OrthoDB" id="4380821at2"/>
<keyword evidence="2 4" id="KW-0560">Oxidoreductase</keyword>
<name>A0A1A9GFK6_9ACTN</name>
<dbReference type="SUPFAM" id="SSF51735">
    <property type="entry name" value="NAD(P)-binding Rossmann-fold domains"/>
    <property type="match status" value="1"/>
</dbReference>
<dbReference type="KEGG" id="ndk:I601_0606"/>
<organism evidence="4 5">
    <name type="scientific">Nocardioides dokdonensis FR1436</name>
    <dbReference type="NCBI Taxonomy" id="1300347"/>
    <lineage>
        <taxon>Bacteria</taxon>
        <taxon>Bacillati</taxon>
        <taxon>Actinomycetota</taxon>
        <taxon>Actinomycetes</taxon>
        <taxon>Propionibacteriales</taxon>
        <taxon>Nocardioidaceae</taxon>
        <taxon>Nocardioides</taxon>
    </lineage>
</organism>
<dbReference type="PATRIC" id="fig|1300347.3.peg.608"/>
<dbReference type="InterPro" id="IPR002347">
    <property type="entry name" value="SDR_fam"/>
</dbReference>
<sequence>MTGTTEWSDRVGVVTGGAAGIGRAIVGALVAEGCRVVVVDRDEQAGAAVVAELGERTRFIGGDVADPATADRAVAAAVESFGPPAMLVNVAQASRQAPLLEQDRADFDLALGTGLHATFNFMKAAHPHLLETGGSVVNFASGSGLTGMPTQASYAAAKEAVRGLSRVAAQEWAGDGIRVNVVCPIAATGGVMAWAERFPEEYQGIVAKNPMGRWGDPDQDVAPVVLFLLSDASRYMTGQTLMADGGATMLR</sequence>
<dbReference type="AlphaFoldDB" id="A0A1A9GFK6"/>
<dbReference type="SMART" id="SM00822">
    <property type="entry name" value="PKS_KR"/>
    <property type="match status" value="1"/>
</dbReference>
<dbReference type="Gene3D" id="3.40.50.720">
    <property type="entry name" value="NAD(P)-binding Rossmann-like Domain"/>
    <property type="match status" value="1"/>
</dbReference>
<proteinExistence type="inferred from homology"/>
<dbReference type="STRING" id="1300347.I601_0606"/>
<feature type="domain" description="Ketoreductase" evidence="3">
    <location>
        <begin position="10"/>
        <end position="188"/>
    </location>
</feature>
<comment type="similarity">
    <text evidence="1">Belongs to the short-chain dehydrogenases/reductases (SDR) family.</text>
</comment>
<accession>A0A1A9GFK6</accession>
<dbReference type="GO" id="GO:0050575">
    <property type="term" value="F:2-(S)-hydroxypropyl-CoM dehydrogenase activity"/>
    <property type="evidence" value="ECO:0007669"/>
    <property type="project" value="UniProtKB-EC"/>
</dbReference>
<dbReference type="PROSITE" id="PS00061">
    <property type="entry name" value="ADH_SHORT"/>
    <property type="match status" value="1"/>
</dbReference>
<dbReference type="InterPro" id="IPR036291">
    <property type="entry name" value="NAD(P)-bd_dom_sf"/>
</dbReference>
<evidence type="ECO:0000256" key="2">
    <source>
        <dbReference type="ARBA" id="ARBA00023002"/>
    </source>
</evidence>
<dbReference type="Pfam" id="PF13561">
    <property type="entry name" value="adh_short_C2"/>
    <property type="match status" value="1"/>
</dbReference>
<dbReference type="PRINTS" id="PR00081">
    <property type="entry name" value="GDHRDH"/>
</dbReference>
<evidence type="ECO:0000313" key="4">
    <source>
        <dbReference type="EMBL" id="ANH37058.1"/>
    </source>
</evidence>